<comment type="caution">
    <text evidence="1">The sequence shown here is derived from an EMBL/GenBank/DDBJ whole genome shotgun (WGS) entry which is preliminary data.</text>
</comment>
<sequence>MADISSPSFPVLPLNTMVHMLTIKLTSSNYLLWRNQFVPLLTNQELFGFLDGTIIAPSLMVTDSNGVTNPNPSYSSWLHTDHMLLSLLYSSLTDESMSEVLGLQHSYEAWQVLEASFSNRSKTRELQLKNELQLMQRGSRSIAEFSRLFKGLCDQLAAIGRPIGDTDKVHLYLRALGPDYKIFSTTMMSQLPLPSFSDIVPKALSHEIFARSVNHVPSNSVYYAHQTSKMTGVKKWKSRPFMSSTPCVNMKSSPTSSVYCQLCDKEGHLAKRLLVFSFHPNTEKKNRDDLHFHPQEDKDENWRFGSIKARRT</sequence>
<evidence type="ECO:0008006" key="2">
    <source>
        <dbReference type="Google" id="ProtNLM"/>
    </source>
</evidence>
<proteinExistence type="predicted"/>
<dbReference type="Pfam" id="PF14223">
    <property type="entry name" value="Retrotran_gag_2"/>
    <property type="match status" value="1"/>
</dbReference>
<organism evidence="1">
    <name type="scientific">Populus alba</name>
    <name type="common">White poplar</name>
    <dbReference type="NCBI Taxonomy" id="43335"/>
    <lineage>
        <taxon>Eukaryota</taxon>
        <taxon>Viridiplantae</taxon>
        <taxon>Streptophyta</taxon>
        <taxon>Embryophyta</taxon>
        <taxon>Tracheophyta</taxon>
        <taxon>Spermatophyta</taxon>
        <taxon>Magnoliopsida</taxon>
        <taxon>eudicotyledons</taxon>
        <taxon>Gunneridae</taxon>
        <taxon>Pentapetalae</taxon>
        <taxon>rosids</taxon>
        <taxon>fabids</taxon>
        <taxon>Malpighiales</taxon>
        <taxon>Salicaceae</taxon>
        <taxon>Saliceae</taxon>
        <taxon>Populus</taxon>
    </lineage>
</organism>
<protein>
    <recommendedName>
        <fullName evidence="2">Retrotransposon Copia-like N-terminal domain-containing protein</fullName>
    </recommendedName>
</protein>
<dbReference type="PANTHER" id="PTHR47481">
    <property type="match status" value="1"/>
</dbReference>
<reference evidence="1" key="1">
    <citation type="submission" date="2018-10" db="EMBL/GenBank/DDBJ databases">
        <title>Population genomic analysis revealed the cold adaptation of white poplar.</title>
        <authorList>
            <person name="Liu Y.-J."/>
        </authorList>
    </citation>
    <scope>NUCLEOTIDE SEQUENCE [LARGE SCALE GENOMIC DNA]</scope>
    <source>
        <strain evidence="1">PAL-ZL1</strain>
    </source>
</reference>
<dbReference type="EMBL" id="RCHU01000661">
    <property type="protein sequence ID" value="TKR98670.1"/>
    <property type="molecule type" value="Genomic_DNA"/>
</dbReference>
<dbReference type="AlphaFoldDB" id="A0A4U5PPD5"/>
<dbReference type="PANTHER" id="PTHR47481:SF35">
    <property type="entry name" value="ZINC FINGER, CCHC-TYPE-RELATED"/>
    <property type="match status" value="1"/>
</dbReference>
<accession>A0A4U5PPD5</accession>
<name>A0A4U5PPD5_POPAL</name>
<dbReference type="STRING" id="43335.A0A4U5PPD5"/>
<gene>
    <name evidence="1" type="ORF">D5086_0000199870</name>
</gene>
<evidence type="ECO:0000313" key="1">
    <source>
        <dbReference type="EMBL" id="TKR98670.1"/>
    </source>
</evidence>